<evidence type="ECO:0000256" key="1">
    <source>
        <dbReference type="SAM" id="Phobius"/>
    </source>
</evidence>
<keyword evidence="1" id="KW-1133">Transmembrane helix</keyword>
<gene>
    <name evidence="2" type="ORF">E7215_10805</name>
</gene>
<accession>A0A927ZKS9</accession>
<evidence type="ECO:0000313" key="2">
    <source>
        <dbReference type="EMBL" id="MBE6060644.1"/>
    </source>
</evidence>
<feature type="transmembrane region" description="Helical" evidence="1">
    <location>
        <begin position="52"/>
        <end position="71"/>
    </location>
</feature>
<dbReference type="InterPro" id="IPR021354">
    <property type="entry name" value="DUF2975"/>
</dbReference>
<keyword evidence="1" id="KW-0812">Transmembrane</keyword>
<organism evidence="2 3">
    <name type="scientific">Clostridium sulfidigenes</name>
    <dbReference type="NCBI Taxonomy" id="318464"/>
    <lineage>
        <taxon>Bacteria</taxon>
        <taxon>Bacillati</taxon>
        <taxon>Bacillota</taxon>
        <taxon>Clostridia</taxon>
        <taxon>Eubacteriales</taxon>
        <taxon>Clostridiaceae</taxon>
        <taxon>Clostridium</taxon>
    </lineage>
</organism>
<dbReference type="AlphaFoldDB" id="A0A927ZKS9"/>
<feature type="transmembrane region" description="Helical" evidence="1">
    <location>
        <begin position="117"/>
        <end position="137"/>
    </location>
</feature>
<dbReference type="EMBL" id="SVCM01000123">
    <property type="protein sequence ID" value="MBE6060644.1"/>
    <property type="molecule type" value="Genomic_DNA"/>
</dbReference>
<reference evidence="2" key="1">
    <citation type="submission" date="2019-04" db="EMBL/GenBank/DDBJ databases">
        <title>Evolution of Biomass-Degrading Anaerobic Consortia Revealed by Metagenomics.</title>
        <authorList>
            <person name="Peng X."/>
        </authorList>
    </citation>
    <scope>NUCLEOTIDE SEQUENCE</scope>
    <source>
        <strain evidence="2">SIG254</strain>
    </source>
</reference>
<feature type="transmembrane region" description="Helical" evidence="1">
    <location>
        <begin position="9"/>
        <end position="32"/>
    </location>
</feature>
<comment type="caution">
    <text evidence="2">The sequence shown here is derived from an EMBL/GenBank/DDBJ whole genome shotgun (WGS) entry which is preliminary data.</text>
</comment>
<dbReference type="Proteomes" id="UP000768462">
    <property type="component" value="Unassembled WGS sequence"/>
</dbReference>
<protein>
    <submittedName>
        <fullName evidence="2">DUF2975 domain-containing protein</fullName>
    </submittedName>
</protein>
<evidence type="ECO:0000313" key="3">
    <source>
        <dbReference type="Proteomes" id="UP000768462"/>
    </source>
</evidence>
<name>A0A927ZKS9_9CLOT</name>
<proteinExistence type="predicted"/>
<feature type="transmembrane region" description="Helical" evidence="1">
    <location>
        <begin position="91"/>
        <end position="111"/>
    </location>
</feature>
<dbReference type="Pfam" id="PF11188">
    <property type="entry name" value="DUF2975"/>
    <property type="match status" value="1"/>
</dbReference>
<keyword evidence="1" id="KW-0472">Membrane</keyword>
<sequence length="151" mass="16783">MKNMLFRKILYIVSVLSVVITIIAGATLPNIVNWYLSNISTAGLDIGGGIKIFLYITYIPFLLILISVMKLSGKLLKGSPFCKESIKSLKVISICSFIAFVTYLAGTIFLYKNLICMVITFATMMVFIISSVVRELINNGIELQEENDLTI</sequence>